<comment type="caution">
    <text evidence="1">The sequence shown here is derived from an EMBL/GenBank/DDBJ whole genome shotgun (WGS) entry which is preliminary data.</text>
</comment>
<proteinExistence type="predicted"/>
<dbReference type="AlphaFoldDB" id="A0A0M0JXM3"/>
<dbReference type="PANTHER" id="PTHR45661:SF3">
    <property type="entry name" value="IG-LIKE DOMAIN-CONTAINING PROTEIN"/>
    <property type="match status" value="1"/>
</dbReference>
<dbReference type="EMBL" id="JWZX01002133">
    <property type="protein sequence ID" value="KOO30888.1"/>
    <property type="molecule type" value="Genomic_DNA"/>
</dbReference>
<evidence type="ECO:0000313" key="1">
    <source>
        <dbReference type="EMBL" id="KOO30888.1"/>
    </source>
</evidence>
<keyword evidence="2" id="KW-1185">Reference proteome</keyword>
<name>A0A0M0JXM3_9EUKA</name>
<evidence type="ECO:0000313" key="2">
    <source>
        <dbReference type="Proteomes" id="UP000037460"/>
    </source>
</evidence>
<reference evidence="2" key="1">
    <citation type="journal article" date="2015" name="PLoS Genet.">
        <title>Genome Sequence and Transcriptome Analyses of Chrysochromulina tobin: Metabolic Tools for Enhanced Algal Fitness in the Prominent Order Prymnesiales (Haptophyceae).</title>
        <authorList>
            <person name="Hovde B.T."/>
            <person name="Deodato C.R."/>
            <person name="Hunsperger H.M."/>
            <person name="Ryken S.A."/>
            <person name="Yost W."/>
            <person name="Jha R.K."/>
            <person name="Patterson J."/>
            <person name="Monnat R.J. Jr."/>
            <person name="Barlow S.B."/>
            <person name="Starkenburg S.R."/>
            <person name="Cattolico R.A."/>
        </authorList>
    </citation>
    <scope>NUCLEOTIDE SEQUENCE</scope>
    <source>
        <strain evidence="2">CCMP291</strain>
    </source>
</reference>
<dbReference type="PANTHER" id="PTHR45661">
    <property type="entry name" value="SURFACE ANTIGEN"/>
    <property type="match status" value="1"/>
</dbReference>
<dbReference type="OrthoDB" id="10264456at2759"/>
<gene>
    <name evidence="1" type="ORF">Ctob_007773</name>
</gene>
<dbReference type="InterPro" id="IPR026906">
    <property type="entry name" value="LRR_5"/>
</dbReference>
<dbReference type="Gene3D" id="3.80.10.10">
    <property type="entry name" value="Ribonuclease Inhibitor"/>
    <property type="match status" value="1"/>
</dbReference>
<dbReference type="SUPFAM" id="SSF52058">
    <property type="entry name" value="L domain-like"/>
    <property type="match status" value="1"/>
</dbReference>
<organism evidence="1 2">
    <name type="scientific">Chrysochromulina tobinii</name>
    <dbReference type="NCBI Taxonomy" id="1460289"/>
    <lineage>
        <taxon>Eukaryota</taxon>
        <taxon>Haptista</taxon>
        <taxon>Haptophyta</taxon>
        <taxon>Prymnesiophyceae</taxon>
        <taxon>Prymnesiales</taxon>
        <taxon>Chrysochromulinaceae</taxon>
        <taxon>Chrysochromulina</taxon>
    </lineage>
</organism>
<accession>A0A0M0JXM3</accession>
<protein>
    <submittedName>
        <fullName evidence="1">Cell surface protein</fullName>
    </submittedName>
</protein>
<dbReference type="InterPro" id="IPR053139">
    <property type="entry name" value="Surface_bspA-like"/>
</dbReference>
<dbReference type="Pfam" id="PF13306">
    <property type="entry name" value="LRR_5"/>
    <property type="match status" value="1"/>
</dbReference>
<sequence>MRAARDVQARNAFVDQHRDRLEAAYGAAINALADARPEKWPLTYLGRWLLEQGAKQGETPPVGEANAQSEVPEALRPLREKAAEALGPIRPAAATEGAEHDAAHGGDHAAKLPEALHTFKPLAEAPTIKAACALLHDLELNVARDPDSEEAVDALRAQLVVVDQVMATEIQKRTEGVSDEAAKAMVEKCEKAITAGNKDFQRVYDNVFNVIKSGDADGMAKYEAAVGDLDAAIEKPAAAEQRDEAGVAAVLFADAARVKSSFDVVVRELATATGAGLELAVLGAKKTGLKKTSRVVEKSALRPGEGRGRSKWVCDVVRAMLVATSMSAVGSIVRGLLALHEAGALRVVRIKDRFAQPLASGWRDLTVNFVIVDDPTRHVCEVKVVHEMMLTDEIRLPGHAIYGIVRSAMELIESCGRERELRREAGRSMVAAGATDVELIGASEDAWILEDPEWVAGVEGGRDGLGRALTADKEEGRVGGLDLRMKWKGKALPASVARLTALRWLKMQECTSLKSVADLPASVTQIGVSAFFGCASLASITLPESVTQIGERAFQGCASLASITFPASVTQIGGYAFTGCASLASITLPESVTQIGDDAFYGCASLASITLPESVTQIGGGAFQNCTSLFSITIPSSTVVDPGTFDEHTQVTRA</sequence>
<dbReference type="InterPro" id="IPR032675">
    <property type="entry name" value="LRR_dom_sf"/>
</dbReference>
<dbReference type="Proteomes" id="UP000037460">
    <property type="component" value="Unassembled WGS sequence"/>
</dbReference>